<feature type="region of interest" description="Disordered" evidence="1">
    <location>
        <begin position="130"/>
        <end position="167"/>
    </location>
</feature>
<protein>
    <submittedName>
        <fullName evidence="2">Uncharacterized protein</fullName>
    </submittedName>
</protein>
<dbReference type="AlphaFoldDB" id="A0A2S4VZX8"/>
<feature type="compositionally biased region" description="Polar residues" evidence="1">
    <location>
        <begin position="130"/>
        <end position="139"/>
    </location>
</feature>
<evidence type="ECO:0000313" key="2">
    <source>
        <dbReference type="EMBL" id="POW15058.1"/>
    </source>
</evidence>
<accession>A0A2S4VZX8</accession>
<gene>
    <name evidence="2" type="ORF">PSHT_07235</name>
</gene>
<evidence type="ECO:0000313" key="3">
    <source>
        <dbReference type="Proteomes" id="UP000238274"/>
    </source>
</evidence>
<evidence type="ECO:0000256" key="1">
    <source>
        <dbReference type="SAM" id="MobiDB-lite"/>
    </source>
</evidence>
<reference evidence="3" key="2">
    <citation type="journal article" date="2018" name="BMC Genomics">
        <title>Genomic insights into host adaptation between the wheat stripe rust pathogen (Puccinia striiformis f. sp. tritici) and the barley stripe rust pathogen (Puccinia striiformis f. sp. hordei).</title>
        <authorList>
            <person name="Xia C."/>
            <person name="Wang M."/>
            <person name="Yin C."/>
            <person name="Cornejo O.E."/>
            <person name="Hulbert S.H."/>
            <person name="Chen X."/>
        </authorList>
    </citation>
    <scope>NUCLEOTIDE SEQUENCE [LARGE SCALE GENOMIC DNA]</scope>
    <source>
        <strain evidence="3">93TX-2</strain>
    </source>
</reference>
<dbReference type="EMBL" id="PKSM01000087">
    <property type="protein sequence ID" value="POW15058.1"/>
    <property type="molecule type" value="Genomic_DNA"/>
</dbReference>
<reference evidence="2 3" key="1">
    <citation type="submission" date="2017-12" db="EMBL/GenBank/DDBJ databases">
        <title>Gene loss provides genomic basis for host adaptation in cereal stripe rust fungi.</title>
        <authorList>
            <person name="Xia C."/>
        </authorList>
    </citation>
    <scope>NUCLEOTIDE SEQUENCE [LARGE SCALE GENOMIC DNA]</scope>
    <source>
        <strain evidence="2 3">93TX-2</strain>
    </source>
</reference>
<organism evidence="2 3">
    <name type="scientific">Puccinia striiformis</name>
    <dbReference type="NCBI Taxonomy" id="27350"/>
    <lineage>
        <taxon>Eukaryota</taxon>
        <taxon>Fungi</taxon>
        <taxon>Dikarya</taxon>
        <taxon>Basidiomycota</taxon>
        <taxon>Pucciniomycotina</taxon>
        <taxon>Pucciniomycetes</taxon>
        <taxon>Pucciniales</taxon>
        <taxon>Pucciniaceae</taxon>
        <taxon>Puccinia</taxon>
    </lineage>
</organism>
<dbReference type="Proteomes" id="UP000238274">
    <property type="component" value="Unassembled WGS sequence"/>
</dbReference>
<keyword evidence="3" id="KW-1185">Reference proteome</keyword>
<proteinExistence type="predicted"/>
<reference evidence="3" key="3">
    <citation type="journal article" date="2018" name="Mol. Plant Microbe Interact.">
        <title>Genome sequence resources for the wheat stripe rust pathogen (Puccinia striiformis f. sp. tritici) and the barley stripe rust pathogen (Puccinia striiformis f. sp. hordei).</title>
        <authorList>
            <person name="Xia C."/>
            <person name="Wang M."/>
            <person name="Yin C."/>
            <person name="Cornejo O.E."/>
            <person name="Hulbert S.H."/>
            <person name="Chen X."/>
        </authorList>
    </citation>
    <scope>NUCLEOTIDE SEQUENCE [LARGE SCALE GENOMIC DNA]</scope>
    <source>
        <strain evidence="3">93TX-2</strain>
    </source>
</reference>
<name>A0A2S4VZX8_9BASI</name>
<dbReference type="VEuPathDB" id="FungiDB:PSHT_07235"/>
<dbReference type="OrthoDB" id="10499436at2759"/>
<sequence>MPLMLGLSAQTDWATTRLQPVLSNPILQTLLTEDQVDCVKVIVYNHFICLACLQIQWDKHLCPLLVNTGPYAADQQLSIDWDKQIIRLTFLKQSGNLAMVEGDFDNALGDSSEELNQTTMLDFLNCSAEPSATSTNTDNDVTDLDESNDKSMGPDEDDPDVDTPLGKVDELQRALEGRGTQCGRCQKYPTSKVV</sequence>
<comment type="caution">
    <text evidence="2">The sequence shown here is derived from an EMBL/GenBank/DDBJ whole genome shotgun (WGS) entry which is preliminary data.</text>
</comment>